<evidence type="ECO:0000256" key="1">
    <source>
        <dbReference type="NCBIfam" id="TIGR02170"/>
    </source>
</evidence>
<sequence>MNKINVLDQGYVRLVDVMGSDLTPVNAARVSFDKESTEMTDKDVRLLKFLAREGHSSPFRHAFLQFEVYAPLMVARQWHKYRIGSTHLEEQDSYDALEAWNESSRRYITEDPTFYIPAFNEWRGKPENSKQGSGDYVPFDVGNPATKRLMESVDKQLADYEWALENGICAEQARLFLPAYGMYVRWYWSTSLQGVCHFLSQRLKHDAQKEIQDYAKAVLELTKEKFPASLSELIK</sequence>
<dbReference type="GO" id="GO:0006231">
    <property type="term" value="P:dTMP biosynthetic process"/>
    <property type="evidence" value="ECO:0007669"/>
    <property type="project" value="UniProtKB-UniRule"/>
</dbReference>
<dbReference type="PANTHER" id="PTHR34934">
    <property type="entry name" value="FLAVIN-DEPENDENT THYMIDYLATE SYNTHASE"/>
    <property type="match status" value="1"/>
</dbReference>
<comment type="caution">
    <text evidence="2">The sequence shown here is derived from an EMBL/GenBank/DDBJ whole genome shotgun (WGS) entry which is preliminary data.</text>
</comment>
<dbReference type="Proteomes" id="UP000460318">
    <property type="component" value="Unassembled WGS sequence"/>
</dbReference>
<reference evidence="2 3" key="1">
    <citation type="submission" date="2019-12" db="EMBL/GenBank/DDBJ databases">
        <title>Paenibacillus sp. nov., an endophytic bacterium isolated from the stem of Dendrobium.</title>
        <authorList>
            <person name="Zhao R."/>
        </authorList>
    </citation>
    <scope>NUCLEOTIDE SEQUENCE [LARGE SCALE GENOMIC DNA]</scope>
    <source>
        <strain evidence="2 3">HJL G12</strain>
    </source>
</reference>
<gene>
    <name evidence="2" type="primary">thyX</name>
    <name evidence="2" type="ORF">GRF59_14430</name>
</gene>
<dbReference type="GO" id="GO:0070402">
    <property type="term" value="F:NADPH binding"/>
    <property type="evidence" value="ECO:0007669"/>
    <property type="project" value="TreeGrafter"/>
</dbReference>
<proteinExistence type="predicted"/>
<accession>A0A7X3IIZ7</accession>
<evidence type="ECO:0000313" key="2">
    <source>
        <dbReference type="EMBL" id="MWV44814.1"/>
    </source>
</evidence>
<keyword evidence="3" id="KW-1185">Reference proteome</keyword>
<dbReference type="GO" id="GO:0032259">
    <property type="term" value="P:methylation"/>
    <property type="evidence" value="ECO:0007669"/>
    <property type="project" value="UniProtKB-KW"/>
</dbReference>
<keyword evidence="2" id="KW-0808">Transferase</keyword>
<dbReference type="InterPro" id="IPR003669">
    <property type="entry name" value="Thymidylate_synthase_ThyX"/>
</dbReference>
<dbReference type="SUPFAM" id="SSF69796">
    <property type="entry name" value="Thymidylate synthase-complementing protein Thy1"/>
    <property type="match status" value="1"/>
</dbReference>
<dbReference type="InterPro" id="IPR036098">
    <property type="entry name" value="Thymidylate_synthase_ThyX_sf"/>
</dbReference>
<dbReference type="Gene3D" id="3.30.1360.170">
    <property type="match status" value="1"/>
</dbReference>
<dbReference type="GO" id="GO:0050797">
    <property type="term" value="F:thymidylate synthase (FAD) activity"/>
    <property type="evidence" value="ECO:0007669"/>
    <property type="project" value="UniProtKB-UniRule"/>
</dbReference>
<protein>
    <recommendedName>
        <fullName evidence="1">FAD-dependent thymidylate synthase</fullName>
        <ecNumber evidence="1">2.1.1.148</ecNumber>
    </recommendedName>
</protein>
<dbReference type="CDD" id="cd20175">
    <property type="entry name" value="ThyX"/>
    <property type="match status" value="1"/>
</dbReference>
<dbReference type="AlphaFoldDB" id="A0A7X3IIZ7"/>
<dbReference type="GO" id="GO:0004799">
    <property type="term" value="F:thymidylate synthase activity"/>
    <property type="evidence" value="ECO:0007669"/>
    <property type="project" value="TreeGrafter"/>
</dbReference>
<keyword evidence="2" id="KW-0489">Methyltransferase</keyword>
<name>A0A7X3IIZ7_9BACL</name>
<dbReference type="RefSeq" id="WP_160498432.1">
    <property type="nucleotide sequence ID" value="NZ_WUBI01000002.1"/>
</dbReference>
<organism evidence="2 3">
    <name type="scientific">Paenibacillus dendrobii</name>
    <dbReference type="NCBI Taxonomy" id="2691084"/>
    <lineage>
        <taxon>Bacteria</taxon>
        <taxon>Bacillati</taxon>
        <taxon>Bacillota</taxon>
        <taxon>Bacilli</taxon>
        <taxon>Bacillales</taxon>
        <taxon>Paenibacillaceae</taxon>
        <taxon>Paenibacillus</taxon>
    </lineage>
</organism>
<dbReference type="PROSITE" id="PS51331">
    <property type="entry name" value="THYX"/>
    <property type="match status" value="1"/>
</dbReference>
<dbReference type="EMBL" id="WUBI01000002">
    <property type="protein sequence ID" value="MWV44814.1"/>
    <property type="molecule type" value="Genomic_DNA"/>
</dbReference>
<dbReference type="GO" id="GO:0050660">
    <property type="term" value="F:flavin adenine dinucleotide binding"/>
    <property type="evidence" value="ECO:0007669"/>
    <property type="project" value="UniProtKB-UniRule"/>
</dbReference>
<dbReference type="NCBIfam" id="TIGR02170">
    <property type="entry name" value="thyX"/>
    <property type="match status" value="1"/>
</dbReference>
<evidence type="ECO:0000313" key="3">
    <source>
        <dbReference type="Proteomes" id="UP000460318"/>
    </source>
</evidence>
<dbReference type="Pfam" id="PF02511">
    <property type="entry name" value="Thy1"/>
    <property type="match status" value="1"/>
</dbReference>
<dbReference type="EC" id="2.1.1.148" evidence="1"/>
<dbReference type="PANTHER" id="PTHR34934:SF1">
    <property type="entry name" value="FLAVIN-DEPENDENT THYMIDYLATE SYNTHASE"/>
    <property type="match status" value="1"/>
</dbReference>